<comment type="caution">
    <text evidence="3">The sequence shown here is derived from an EMBL/GenBank/DDBJ whole genome shotgun (WGS) entry which is preliminary data.</text>
</comment>
<evidence type="ECO:0000259" key="1">
    <source>
        <dbReference type="Pfam" id="PF00534"/>
    </source>
</evidence>
<dbReference type="Proteomes" id="UP000290848">
    <property type="component" value="Unassembled WGS sequence"/>
</dbReference>
<evidence type="ECO:0000313" key="3">
    <source>
        <dbReference type="EMBL" id="RXF67889.1"/>
    </source>
</evidence>
<accession>A0A4Q0M579</accession>
<dbReference type="InterPro" id="IPR050194">
    <property type="entry name" value="Glycosyltransferase_grp1"/>
</dbReference>
<protein>
    <submittedName>
        <fullName evidence="3">N-acetyl-alpha-D-glucosaminyl L-malate synthase BshA</fullName>
    </submittedName>
</protein>
<dbReference type="RefSeq" id="WP_128770802.1">
    <property type="nucleotide sequence ID" value="NZ_RXOC01000014.1"/>
</dbReference>
<sequence>MKIGIVCYPTFGGSGVVATELGKALADNGHQVHFITYSQPARLDFFSENLYYHEVSVSQYPLFDYPPYELVLASKLVDVVRFEGLELLHVHYAIPHASAAFMAKQILATYGIHIPVVTTLHGTDITLVGKDVTFKPVVTFSINQSDGVTAVSEHLREATYSHFEIEKDIKVIPNFIDLERFSHKRKDHFKKAIAPMDERILVHTSNFRKVKRAADVMRIFKKVLEKIPSKLLMVGDGPDRVNCEQLCRELGICDSVRFLGKQDAVEEILSVADLFLMPSESESFGLAALEAMACKVPVISSNAGGLPELNVQGVTGFLSDIGDVEEMSKNAIYILEDNERLNAFKESALARAKEFDLSLILPQYESFYREILESNNSKHLATSY</sequence>
<dbReference type="EMBL" id="RXOC01000014">
    <property type="protein sequence ID" value="RXF67889.1"/>
    <property type="molecule type" value="Genomic_DNA"/>
</dbReference>
<dbReference type="AlphaFoldDB" id="A0A4Q0M579"/>
<gene>
    <name evidence="3" type="primary">bshA</name>
    <name evidence="3" type="ORF">EKH83_17735</name>
</gene>
<evidence type="ECO:0000259" key="2">
    <source>
        <dbReference type="Pfam" id="PF13439"/>
    </source>
</evidence>
<proteinExistence type="predicted"/>
<dbReference type="InterPro" id="IPR028098">
    <property type="entry name" value="Glyco_trans_4-like_N"/>
</dbReference>
<dbReference type="Gene3D" id="3.40.50.2000">
    <property type="entry name" value="Glycogen Phosphorylase B"/>
    <property type="match status" value="2"/>
</dbReference>
<dbReference type="NCBIfam" id="TIGR03999">
    <property type="entry name" value="thiol_BshA"/>
    <property type="match status" value="1"/>
</dbReference>
<feature type="domain" description="Glycosyltransferase subfamily 4-like N-terminal" evidence="2">
    <location>
        <begin position="11"/>
        <end position="180"/>
    </location>
</feature>
<dbReference type="PANTHER" id="PTHR45947">
    <property type="entry name" value="SULFOQUINOVOSYL TRANSFERASE SQD2"/>
    <property type="match status" value="1"/>
</dbReference>
<evidence type="ECO:0000313" key="4">
    <source>
        <dbReference type="Proteomes" id="UP000290848"/>
    </source>
</evidence>
<dbReference type="SUPFAM" id="SSF53756">
    <property type="entry name" value="UDP-Glycosyltransferase/glycogen phosphorylase"/>
    <property type="match status" value="1"/>
</dbReference>
<organism evidence="3 4">
    <name type="scientific">Arcticibacter tournemirensis</name>
    <dbReference type="NCBI Taxonomy" id="699437"/>
    <lineage>
        <taxon>Bacteria</taxon>
        <taxon>Pseudomonadati</taxon>
        <taxon>Bacteroidota</taxon>
        <taxon>Sphingobacteriia</taxon>
        <taxon>Sphingobacteriales</taxon>
        <taxon>Sphingobacteriaceae</taxon>
        <taxon>Arcticibacter</taxon>
    </lineage>
</organism>
<reference evidence="3 4" key="1">
    <citation type="submission" date="2018-12" db="EMBL/GenBank/DDBJ databases">
        <title>The Draft Genome Sequence of the Soil Bacterium Pedobacter tournemirensis R1.</title>
        <authorList>
            <person name="He J."/>
        </authorList>
    </citation>
    <scope>NUCLEOTIDE SEQUENCE [LARGE SCALE GENOMIC DNA]</scope>
    <source>
        <strain evidence="3 4">R1</strain>
    </source>
</reference>
<name>A0A4Q0M579_9SPHI</name>
<feature type="domain" description="Glycosyl transferase family 1" evidence="1">
    <location>
        <begin position="185"/>
        <end position="348"/>
    </location>
</feature>
<dbReference type="InterPro" id="IPR001296">
    <property type="entry name" value="Glyco_trans_1"/>
</dbReference>
<dbReference type="InterPro" id="IPR023881">
    <property type="entry name" value="Thiol_BshA"/>
</dbReference>
<dbReference type="Pfam" id="PF13439">
    <property type="entry name" value="Glyco_transf_4"/>
    <property type="match status" value="1"/>
</dbReference>
<dbReference type="Pfam" id="PF00534">
    <property type="entry name" value="Glycos_transf_1"/>
    <property type="match status" value="1"/>
</dbReference>
<dbReference type="GO" id="GO:0071793">
    <property type="term" value="P:bacillithiol biosynthetic process"/>
    <property type="evidence" value="ECO:0007669"/>
    <property type="project" value="InterPro"/>
</dbReference>
<dbReference type="PANTHER" id="PTHR45947:SF3">
    <property type="entry name" value="SULFOQUINOVOSYL TRANSFERASE SQD2"/>
    <property type="match status" value="1"/>
</dbReference>
<dbReference type="GO" id="GO:0016757">
    <property type="term" value="F:glycosyltransferase activity"/>
    <property type="evidence" value="ECO:0007669"/>
    <property type="project" value="InterPro"/>
</dbReference>